<accession>A0A7Y6B2D3</accession>
<dbReference type="Proteomes" id="UP000536441">
    <property type="component" value="Unassembled WGS sequence"/>
</dbReference>
<keyword evidence="3" id="KW-1185">Reference proteome</keyword>
<feature type="transmembrane region" description="Helical" evidence="1">
    <location>
        <begin position="20"/>
        <end position="38"/>
    </location>
</feature>
<organism evidence="2 3">
    <name type="scientific">Sphingomonas zeae</name>
    <dbReference type="NCBI Taxonomy" id="1646122"/>
    <lineage>
        <taxon>Bacteria</taxon>
        <taxon>Pseudomonadati</taxon>
        <taxon>Pseudomonadota</taxon>
        <taxon>Alphaproteobacteria</taxon>
        <taxon>Sphingomonadales</taxon>
        <taxon>Sphingomonadaceae</taxon>
        <taxon>Sphingomonas</taxon>
    </lineage>
</organism>
<dbReference type="EMBL" id="JABMCH010000054">
    <property type="protein sequence ID" value="NUU46166.1"/>
    <property type="molecule type" value="Genomic_DNA"/>
</dbReference>
<dbReference type="RefSeq" id="WP_175310940.1">
    <property type="nucleotide sequence ID" value="NZ_CBCRYR010000009.1"/>
</dbReference>
<proteinExistence type="predicted"/>
<keyword evidence="1" id="KW-0472">Membrane</keyword>
<evidence type="ECO:0000313" key="3">
    <source>
        <dbReference type="Proteomes" id="UP000536441"/>
    </source>
</evidence>
<evidence type="ECO:0000313" key="2">
    <source>
        <dbReference type="EMBL" id="NUU46166.1"/>
    </source>
</evidence>
<reference evidence="2 3" key="1">
    <citation type="submission" date="2020-05" db="EMBL/GenBank/DDBJ databases">
        <title>Genome Sequencing of Type Strains.</title>
        <authorList>
            <person name="Lemaire J.F."/>
            <person name="Inderbitzin P."/>
            <person name="Gregorio O.A."/>
            <person name="Collins S.B."/>
            <person name="Wespe N."/>
            <person name="Knight-Connoni V."/>
        </authorList>
    </citation>
    <scope>NUCLEOTIDE SEQUENCE [LARGE SCALE GENOMIC DNA]</scope>
    <source>
        <strain evidence="2 3">DSM 100049</strain>
    </source>
</reference>
<keyword evidence="1" id="KW-0812">Transmembrane</keyword>
<gene>
    <name evidence="2" type="ORF">HP438_04155</name>
</gene>
<name>A0A7Y6B2D3_9SPHN</name>
<protein>
    <submittedName>
        <fullName evidence="2">Uncharacterized protein</fullName>
    </submittedName>
</protein>
<comment type="caution">
    <text evidence="2">The sequence shown here is derived from an EMBL/GenBank/DDBJ whole genome shotgun (WGS) entry which is preliminary data.</text>
</comment>
<evidence type="ECO:0000256" key="1">
    <source>
        <dbReference type="SAM" id="Phobius"/>
    </source>
</evidence>
<keyword evidence="1" id="KW-1133">Transmembrane helix</keyword>
<sequence>MNERDRDLDHKGRKTGLRLIMWLAIALLIAMGLLWAFASRVAEPATSQRAPLNETPPATQ</sequence>
<dbReference type="AlphaFoldDB" id="A0A7Y6B2D3"/>